<evidence type="ECO:0000313" key="9">
    <source>
        <dbReference type="EMBL" id="MFL0195262.1"/>
    </source>
</evidence>
<comment type="similarity">
    <text evidence="7">Belongs to the binding-protein-dependent transport system permease family.</text>
</comment>
<evidence type="ECO:0000256" key="6">
    <source>
        <dbReference type="ARBA" id="ARBA00023136"/>
    </source>
</evidence>
<dbReference type="Pfam" id="PF00528">
    <property type="entry name" value="BPD_transp_1"/>
    <property type="match status" value="1"/>
</dbReference>
<feature type="transmembrane region" description="Helical" evidence="7">
    <location>
        <begin position="219"/>
        <end position="241"/>
    </location>
</feature>
<keyword evidence="2 7" id="KW-0813">Transport</keyword>
<evidence type="ECO:0000259" key="8">
    <source>
        <dbReference type="PROSITE" id="PS50928"/>
    </source>
</evidence>
<evidence type="ECO:0000256" key="3">
    <source>
        <dbReference type="ARBA" id="ARBA00022475"/>
    </source>
</evidence>
<dbReference type="Proteomes" id="UP001623660">
    <property type="component" value="Unassembled WGS sequence"/>
</dbReference>
<sequence>MIGVLKKIVFYVILIIIWELVYKLGVDVLGVWKPYTFPSPIDVGKTLIRLVSDNTLAVAIATSLRRLAIGYFISLVIGVVIGLLIVKYKYIDENFSSLILGLQTLPSICWLPFAILWYGLNENAIIFVITIGSTFAIAIATESGIKNINPLYMKAARTMGARGIKLYLNVIIPAALPAVITGMKQGWSFAWRALMSGEMLSATKGLGQVLMVGRDLADISQVMAVMIVILILGLAFDKIIFGKLEKNIRHKCGLDNTI</sequence>
<dbReference type="PANTHER" id="PTHR30151:SF0">
    <property type="entry name" value="ABC TRANSPORTER PERMEASE PROTEIN MJ0413-RELATED"/>
    <property type="match status" value="1"/>
</dbReference>
<keyword evidence="4 7" id="KW-0812">Transmembrane</keyword>
<proteinExistence type="inferred from homology"/>
<dbReference type="PANTHER" id="PTHR30151">
    <property type="entry name" value="ALKANE SULFONATE ABC TRANSPORTER-RELATED, MEMBRANE SUBUNIT"/>
    <property type="match status" value="1"/>
</dbReference>
<dbReference type="RefSeq" id="WP_406791421.1">
    <property type="nucleotide sequence ID" value="NZ_JBJHZX010000007.1"/>
</dbReference>
<feature type="transmembrane region" description="Helical" evidence="7">
    <location>
        <begin position="68"/>
        <end position="86"/>
    </location>
</feature>
<dbReference type="Gene3D" id="1.10.3720.10">
    <property type="entry name" value="MetI-like"/>
    <property type="match status" value="1"/>
</dbReference>
<dbReference type="SUPFAM" id="SSF161098">
    <property type="entry name" value="MetI-like"/>
    <property type="match status" value="1"/>
</dbReference>
<evidence type="ECO:0000256" key="4">
    <source>
        <dbReference type="ARBA" id="ARBA00022692"/>
    </source>
</evidence>
<organism evidence="9 10">
    <name type="scientific">Candidatus Clostridium eludens</name>
    <dbReference type="NCBI Taxonomy" id="3381663"/>
    <lineage>
        <taxon>Bacteria</taxon>
        <taxon>Bacillati</taxon>
        <taxon>Bacillota</taxon>
        <taxon>Clostridia</taxon>
        <taxon>Eubacteriales</taxon>
        <taxon>Clostridiaceae</taxon>
        <taxon>Clostridium</taxon>
    </lineage>
</organism>
<evidence type="ECO:0000256" key="1">
    <source>
        <dbReference type="ARBA" id="ARBA00004651"/>
    </source>
</evidence>
<evidence type="ECO:0000256" key="5">
    <source>
        <dbReference type="ARBA" id="ARBA00022989"/>
    </source>
</evidence>
<dbReference type="InterPro" id="IPR035906">
    <property type="entry name" value="MetI-like_sf"/>
</dbReference>
<gene>
    <name evidence="9" type="ORF">ACJDU8_06730</name>
</gene>
<reference evidence="9 10" key="1">
    <citation type="submission" date="2024-11" db="EMBL/GenBank/DDBJ databases">
        <authorList>
            <person name="Heng Y.C."/>
            <person name="Lim A.C.H."/>
            <person name="Lee J.K.Y."/>
            <person name="Kittelmann S."/>
        </authorList>
    </citation>
    <scope>NUCLEOTIDE SEQUENCE [LARGE SCALE GENOMIC DNA]</scope>
    <source>
        <strain evidence="9 10">WILCCON 0269</strain>
    </source>
</reference>
<keyword evidence="3" id="KW-1003">Cell membrane</keyword>
<protein>
    <submittedName>
        <fullName evidence="9">ABC transporter permease</fullName>
    </submittedName>
</protein>
<keyword evidence="6 7" id="KW-0472">Membrane</keyword>
<dbReference type="CDD" id="cd06261">
    <property type="entry name" value="TM_PBP2"/>
    <property type="match status" value="1"/>
</dbReference>
<comment type="subcellular location">
    <subcellularLocation>
        <location evidence="1 7">Cell membrane</location>
        <topology evidence="1 7">Multi-pass membrane protein</topology>
    </subcellularLocation>
</comment>
<dbReference type="PROSITE" id="PS50928">
    <property type="entry name" value="ABC_TM1"/>
    <property type="match status" value="1"/>
</dbReference>
<evidence type="ECO:0000313" key="10">
    <source>
        <dbReference type="Proteomes" id="UP001623660"/>
    </source>
</evidence>
<keyword evidence="5 7" id="KW-1133">Transmembrane helix</keyword>
<dbReference type="EMBL" id="JBJHZX010000007">
    <property type="protein sequence ID" value="MFL0195262.1"/>
    <property type="molecule type" value="Genomic_DNA"/>
</dbReference>
<feature type="transmembrane region" description="Helical" evidence="7">
    <location>
        <begin position="98"/>
        <end position="118"/>
    </location>
</feature>
<feature type="domain" description="ABC transmembrane type-1" evidence="8">
    <location>
        <begin position="60"/>
        <end position="240"/>
    </location>
</feature>
<feature type="transmembrane region" description="Helical" evidence="7">
    <location>
        <begin position="9"/>
        <end position="32"/>
    </location>
</feature>
<name>A0ABW8SGT9_9CLOT</name>
<evidence type="ECO:0000256" key="2">
    <source>
        <dbReference type="ARBA" id="ARBA00022448"/>
    </source>
</evidence>
<dbReference type="InterPro" id="IPR000515">
    <property type="entry name" value="MetI-like"/>
</dbReference>
<feature type="transmembrane region" description="Helical" evidence="7">
    <location>
        <begin position="124"/>
        <end position="145"/>
    </location>
</feature>
<feature type="transmembrane region" description="Helical" evidence="7">
    <location>
        <begin position="166"/>
        <end position="187"/>
    </location>
</feature>
<accession>A0ABW8SGT9</accession>
<evidence type="ECO:0000256" key="7">
    <source>
        <dbReference type="RuleBase" id="RU363032"/>
    </source>
</evidence>
<keyword evidence="10" id="KW-1185">Reference proteome</keyword>
<comment type="caution">
    <text evidence="9">The sequence shown here is derived from an EMBL/GenBank/DDBJ whole genome shotgun (WGS) entry which is preliminary data.</text>
</comment>